<keyword evidence="12" id="KW-0175">Coiled coil</keyword>
<keyword evidence="16" id="KW-1185">Reference proteome</keyword>
<keyword evidence="11 13" id="KW-0472">Membrane</keyword>
<dbReference type="InterPro" id="IPR050640">
    <property type="entry name" value="Bact_2-comp_sensor_kinase"/>
</dbReference>
<dbReference type="PANTHER" id="PTHR34220">
    <property type="entry name" value="SENSOR HISTIDINE KINASE YPDA"/>
    <property type="match status" value="1"/>
</dbReference>
<feature type="transmembrane region" description="Helical" evidence="13">
    <location>
        <begin position="307"/>
        <end position="327"/>
    </location>
</feature>
<dbReference type="Gene3D" id="1.10.287.130">
    <property type="match status" value="1"/>
</dbReference>
<dbReference type="InterPro" id="IPR010559">
    <property type="entry name" value="Sig_transdc_His_kin_internal"/>
</dbReference>
<organism evidence="15 16">
    <name type="scientific">Blautia producta</name>
    <dbReference type="NCBI Taxonomy" id="33035"/>
    <lineage>
        <taxon>Bacteria</taxon>
        <taxon>Bacillati</taxon>
        <taxon>Bacillota</taxon>
        <taxon>Clostridia</taxon>
        <taxon>Lachnospirales</taxon>
        <taxon>Lachnospiraceae</taxon>
        <taxon>Blautia</taxon>
    </lineage>
</organism>
<dbReference type="EMBL" id="CP136422">
    <property type="protein sequence ID" value="WPX71899.1"/>
    <property type="molecule type" value="Genomic_DNA"/>
</dbReference>
<dbReference type="InterPro" id="IPR003660">
    <property type="entry name" value="HAMP_dom"/>
</dbReference>
<dbReference type="SMART" id="SM00304">
    <property type="entry name" value="HAMP"/>
    <property type="match status" value="1"/>
</dbReference>
<protein>
    <recommendedName>
        <fullName evidence="14">HAMP domain-containing protein</fullName>
    </recommendedName>
</protein>
<feature type="domain" description="HAMP" evidence="14">
    <location>
        <begin position="330"/>
        <end position="382"/>
    </location>
</feature>
<feature type="transmembrane region" description="Helical" evidence="13">
    <location>
        <begin position="21"/>
        <end position="39"/>
    </location>
</feature>
<evidence type="ECO:0000256" key="8">
    <source>
        <dbReference type="ARBA" id="ARBA00022840"/>
    </source>
</evidence>
<evidence type="ECO:0000256" key="2">
    <source>
        <dbReference type="ARBA" id="ARBA00022475"/>
    </source>
</evidence>
<evidence type="ECO:0000256" key="3">
    <source>
        <dbReference type="ARBA" id="ARBA00022553"/>
    </source>
</evidence>
<dbReference type="CDD" id="cd06225">
    <property type="entry name" value="HAMP"/>
    <property type="match status" value="1"/>
</dbReference>
<proteinExistence type="predicted"/>
<dbReference type="Pfam" id="PF06580">
    <property type="entry name" value="His_kinase"/>
    <property type="match status" value="1"/>
</dbReference>
<keyword evidence="9 13" id="KW-1133">Transmembrane helix</keyword>
<evidence type="ECO:0000259" key="14">
    <source>
        <dbReference type="PROSITE" id="PS50885"/>
    </source>
</evidence>
<dbReference type="PANTHER" id="PTHR34220:SF11">
    <property type="entry name" value="SENSOR PROTEIN KINASE HPTS"/>
    <property type="match status" value="1"/>
</dbReference>
<reference evidence="15" key="1">
    <citation type="submission" date="2023-10" db="EMBL/GenBank/DDBJ databases">
        <title>Genome sequence of Blautia coccoides DSM 935.</title>
        <authorList>
            <person name="Boeer T."/>
            <person name="Bengelsdorf F.R."/>
            <person name="Daniel R."/>
            <person name="Poehlein A."/>
        </authorList>
    </citation>
    <scope>NUCLEOTIDE SEQUENCE [LARGE SCALE GENOMIC DNA]</scope>
    <source>
        <strain evidence="15">DSM 935</strain>
    </source>
</reference>
<dbReference type="Pfam" id="PF02743">
    <property type="entry name" value="dCache_1"/>
    <property type="match status" value="1"/>
</dbReference>
<dbReference type="InterPro" id="IPR033479">
    <property type="entry name" value="dCache_1"/>
</dbReference>
<accession>A0ABZ0U6L9</accession>
<evidence type="ECO:0000256" key="13">
    <source>
        <dbReference type="SAM" id="Phobius"/>
    </source>
</evidence>
<dbReference type="PROSITE" id="PS50885">
    <property type="entry name" value="HAMP"/>
    <property type="match status" value="1"/>
</dbReference>
<keyword evidence="7" id="KW-0418">Kinase</keyword>
<evidence type="ECO:0000256" key="12">
    <source>
        <dbReference type="SAM" id="Coils"/>
    </source>
</evidence>
<keyword evidence="10" id="KW-0902">Two-component regulatory system</keyword>
<keyword evidence="5 13" id="KW-0812">Transmembrane</keyword>
<keyword evidence="2" id="KW-1003">Cell membrane</keyword>
<dbReference type="Gene3D" id="3.30.450.20">
    <property type="entry name" value="PAS domain"/>
    <property type="match status" value="1"/>
</dbReference>
<evidence type="ECO:0000313" key="16">
    <source>
        <dbReference type="Proteomes" id="UP001325248"/>
    </source>
</evidence>
<gene>
    <name evidence="15" type="ORF">BLCOC_02230</name>
</gene>
<dbReference type="SUPFAM" id="SSF55874">
    <property type="entry name" value="ATPase domain of HSP90 chaperone/DNA topoisomerase II/histidine kinase"/>
    <property type="match status" value="1"/>
</dbReference>
<evidence type="ECO:0000256" key="10">
    <source>
        <dbReference type="ARBA" id="ARBA00023012"/>
    </source>
</evidence>
<keyword evidence="4" id="KW-0808">Transferase</keyword>
<evidence type="ECO:0000256" key="9">
    <source>
        <dbReference type="ARBA" id="ARBA00022989"/>
    </source>
</evidence>
<evidence type="ECO:0000256" key="6">
    <source>
        <dbReference type="ARBA" id="ARBA00022741"/>
    </source>
</evidence>
<comment type="subcellular location">
    <subcellularLocation>
        <location evidence="1">Cell membrane</location>
        <topology evidence="1">Multi-pass membrane protein</topology>
    </subcellularLocation>
</comment>
<dbReference type="SUPFAM" id="SSF158472">
    <property type="entry name" value="HAMP domain-like"/>
    <property type="match status" value="1"/>
</dbReference>
<dbReference type="Gene3D" id="3.30.565.10">
    <property type="entry name" value="Histidine kinase-like ATPase, C-terminal domain"/>
    <property type="match status" value="1"/>
</dbReference>
<name>A0ABZ0U6L9_9FIRM</name>
<sequence length="617" mass="71018">MKIGEKFKGLRIGQKIFLSNVILFVIPCVVLSVVLFGFIKKEAGEELDHSELMILNQIDESYEKMFREIVSYSSYFYLNADINKMLSKKEYDSEYDAMQAEKKIKEYFVSSRTIYSNMEYGMRLMGSNGYNYTSLNEEQTTCKYPELDKLEQEPWFDSLEESGNKIQYIPWYLSKELQKTDGDTSVHGFRYIKNLNSGRYVGLMDIIIEQEKLKSLMLNATHENREKVVMLDETGRIITGTDESIKENTRLDRNIVDHLSSGEEGVFQEKISGALRRIYFVTNKTTGWKIIRYSEAAKSIWANNRTFLIFFGISIAYLGLALIMSAFNAKFISKPLTELKKDIHTIYKGDLSVRTQVGPMDEFGELNLQFNKMISRIQDLIDKLEQKEEEKRTLEMKALQEQIKPHFLFNTLASIRFLIEMDMNEKAQKSLLALAGLLKGTYSDYRKLIPVKEEIESVEKYLILMDNRYQDTFDWQIRMDEAIQNCQIPRISVQPLVENCILHGFNGKEGAGHIIIEGCREGNTAVICVSDDGSGENLEKIRELIENPMVEESGKFSSIGVQNVQKRLVLYFGTAYGLSAYKNGKDGISIEIRIPFSYEAKERSGNMEEKDADHYSG</sequence>
<dbReference type="Proteomes" id="UP001325248">
    <property type="component" value="Chromosome"/>
</dbReference>
<evidence type="ECO:0000256" key="7">
    <source>
        <dbReference type="ARBA" id="ARBA00022777"/>
    </source>
</evidence>
<evidence type="ECO:0000256" key="4">
    <source>
        <dbReference type="ARBA" id="ARBA00022679"/>
    </source>
</evidence>
<evidence type="ECO:0000256" key="11">
    <source>
        <dbReference type="ARBA" id="ARBA00023136"/>
    </source>
</evidence>
<feature type="coiled-coil region" evidence="12">
    <location>
        <begin position="367"/>
        <end position="404"/>
    </location>
</feature>
<keyword evidence="8" id="KW-0067">ATP-binding</keyword>
<dbReference type="InterPro" id="IPR036890">
    <property type="entry name" value="HATPase_C_sf"/>
</dbReference>
<keyword evidence="6" id="KW-0547">Nucleotide-binding</keyword>
<keyword evidence="3" id="KW-0597">Phosphoprotein</keyword>
<evidence type="ECO:0000256" key="5">
    <source>
        <dbReference type="ARBA" id="ARBA00022692"/>
    </source>
</evidence>
<dbReference type="Pfam" id="PF00672">
    <property type="entry name" value="HAMP"/>
    <property type="match status" value="1"/>
</dbReference>
<evidence type="ECO:0000313" key="15">
    <source>
        <dbReference type="EMBL" id="WPX71899.1"/>
    </source>
</evidence>
<evidence type="ECO:0000256" key="1">
    <source>
        <dbReference type="ARBA" id="ARBA00004651"/>
    </source>
</evidence>